<dbReference type="InterPro" id="IPR001387">
    <property type="entry name" value="Cro/C1-type_HTH"/>
</dbReference>
<dbReference type="OrthoDB" id="72638at2"/>
<dbReference type="AlphaFoldDB" id="A0A544TWM2"/>
<dbReference type="PROSITE" id="PS50943">
    <property type="entry name" value="HTH_CROC1"/>
    <property type="match status" value="1"/>
</dbReference>
<evidence type="ECO:0000313" key="2">
    <source>
        <dbReference type="EMBL" id="TQR21830.1"/>
    </source>
</evidence>
<dbReference type="Proteomes" id="UP000316626">
    <property type="component" value="Unassembled WGS sequence"/>
</dbReference>
<dbReference type="EMBL" id="VDGI01000001">
    <property type="protein sequence ID" value="TQR21830.1"/>
    <property type="molecule type" value="Genomic_DNA"/>
</dbReference>
<dbReference type="Gene3D" id="1.10.260.40">
    <property type="entry name" value="lambda repressor-like DNA-binding domains"/>
    <property type="match status" value="1"/>
</dbReference>
<protein>
    <submittedName>
        <fullName evidence="2">Helix-turn-helix transcriptional regulator</fullName>
    </submittedName>
</protein>
<dbReference type="SMART" id="SM00530">
    <property type="entry name" value="HTH_XRE"/>
    <property type="match status" value="1"/>
</dbReference>
<gene>
    <name evidence="2" type="ORF">FG384_02490</name>
</gene>
<dbReference type="InterPro" id="IPR010982">
    <property type="entry name" value="Lambda_DNA-bd_dom_sf"/>
</dbReference>
<dbReference type="GO" id="GO:0003677">
    <property type="term" value="F:DNA binding"/>
    <property type="evidence" value="ECO:0007669"/>
    <property type="project" value="InterPro"/>
</dbReference>
<dbReference type="CDD" id="cd00093">
    <property type="entry name" value="HTH_XRE"/>
    <property type="match status" value="1"/>
</dbReference>
<name>A0A544TWM2_9BACI</name>
<accession>A0A544TWM2</accession>
<keyword evidence="3" id="KW-1185">Reference proteome</keyword>
<evidence type="ECO:0000259" key="1">
    <source>
        <dbReference type="PROSITE" id="PS50943"/>
    </source>
</evidence>
<evidence type="ECO:0000313" key="3">
    <source>
        <dbReference type="Proteomes" id="UP000316626"/>
    </source>
</evidence>
<comment type="caution">
    <text evidence="2">The sequence shown here is derived from an EMBL/GenBank/DDBJ whole genome shotgun (WGS) entry which is preliminary data.</text>
</comment>
<sequence>MEALSQLIRKLRGKESLREASKRIGISHTYLDTIEKGFDKRSGKQVKPTPETLRLISNAYKYDYEELMREAGYLEDIEESKNDINVAGKEIKLSSEEIEVFKELRKHPNLFHDLASNPEKKVKELIKLYTMKKMFLEDDDEEPGDGFGSLKE</sequence>
<dbReference type="Pfam" id="PF01381">
    <property type="entry name" value="HTH_3"/>
    <property type="match status" value="1"/>
</dbReference>
<reference evidence="2 3" key="1">
    <citation type="submission" date="2019-06" db="EMBL/GenBank/DDBJ databases">
        <title>Psychrobacillus vulpis sp. nov., a new species isolated from feces of a red fox that inhabits in The Tablas de Daimiel Natural Park, Albacete, Spain.</title>
        <authorList>
            <person name="Rodriguez M."/>
            <person name="Reina J.C."/>
            <person name="Bejar V."/>
            <person name="Llamas I."/>
        </authorList>
    </citation>
    <scope>NUCLEOTIDE SEQUENCE [LARGE SCALE GENOMIC DNA]</scope>
    <source>
        <strain evidence="2 3">Z8</strain>
    </source>
</reference>
<dbReference type="RefSeq" id="WP_142640956.1">
    <property type="nucleotide sequence ID" value="NZ_VDGI01000001.1"/>
</dbReference>
<organism evidence="2 3">
    <name type="scientific">Psychrobacillus vulpis</name>
    <dbReference type="NCBI Taxonomy" id="2325572"/>
    <lineage>
        <taxon>Bacteria</taxon>
        <taxon>Bacillati</taxon>
        <taxon>Bacillota</taxon>
        <taxon>Bacilli</taxon>
        <taxon>Bacillales</taxon>
        <taxon>Bacillaceae</taxon>
        <taxon>Psychrobacillus</taxon>
    </lineage>
</organism>
<dbReference type="SUPFAM" id="SSF47413">
    <property type="entry name" value="lambda repressor-like DNA-binding domains"/>
    <property type="match status" value="1"/>
</dbReference>
<feature type="domain" description="HTH cro/C1-type" evidence="1">
    <location>
        <begin position="8"/>
        <end position="67"/>
    </location>
</feature>
<proteinExistence type="predicted"/>